<proteinExistence type="predicted"/>
<reference evidence="3" key="1">
    <citation type="submission" date="2021-07" db="EMBL/GenBank/DDBJ databases">
        <title>Complete genome sequencing of a Clostridium isolate.</title>
        <authorList>
            <person name="Ueki A."/>
            <person name="Tonouchi A."/>
        </authorList>
    </citation>
    <scope>NUCLEOTIDE SEQUENCE [LARGE SCALE GENOMIC DNA]</scope>
    <source>
        <strain evidence="3">C5S11</strain>
    </source>
</reference>
<keyword evidence="1" id="KW-0472">Membrane</keyword>
<dbReference type="Proteomes" id="UP000824633">
    <property type="component" value="Chromosome"/>
</dbReference>
<evidence type="ECO:0000313" key="2">
    <source>
        <dbReference type="EMBL" id="BCZ46069.1"/>
    </source>
</evidence>
<dbReference type="RefSeq" id="WP_224037591.1">
    <property type="nucleotide sequence ID" value="NZ_AP024849.1"/>
</dbReference>
<accession>A0ABM7T4D2</accession>
<dbReference type="EMBL" id="AP024849">
    <property type="protein sequence ID" value="BCZ46069.1"/>
    <property type="molecule type" value="Genomic_DNA"/>
</dbReference>
<feature type="transmembrane region" description="Helical" evidence="1">
    <location>
        <begin position="64"/>
        <end position="87"/>
    </location>
</feature>
<evidence type="ECO:0000313" key="3">
    <source>
        <dbReference type="Proteomes" id="UP000824633"/>
    </source>
</evidence>
<keyword evidence="3" id="KW-1185">Reference proteome</keyword>
<feature type="transmembrane region" description="Helical" evidence="1">
    <location>
        <begin position="218"/>
        <end position="240"/>
    </location>
</feature>
<gene>
    <name evidence="2" type="ORF">psyc5s11_21360</name>
</gene>
<evidence type="ECO:0000256" key="1">
    <source>
        <dbReference type="SAM" id="Phobius"/>
    </source>
</evidence>
<protein>
    <submittedName>
        <fullName evidence="2">Uncharacterized protein</fullName>
    </submittedName>
</protein>
<keyword evidence="1" id="KW-0812">Transmembrane</keyword>
<organism evidence="2 3">
    <name type="scientific">Clostridium gelidum</name>
    <dbReference type="NCBI Taxonomy" id="704125"/>
    <lineage>
        <taxon>Bacteria</taxon>
        <taxon>Bacillati</taxon>
        <taxon>Bacillota</taxon>
        <taxon>Clostridia</taxon>
        <taxon>Eubacteriales</taxon>
        <taxon>Clostridiaceae</taxon>
        <taxon>Clostridium</taxon>
    </lineage>
</organism>
<sequence>MSLPQICTLKKYFSEKERRKLFKRNLEEFEQYKIQLQNSEIIELKNEKIEVEVNLCSKKPFSEYIFQVISIGLTILVLIISIGYYILSDSAGILGYSNYLSQRIELFRSVNKNISNVNSSIVEDNDLETDRDYLELNKLLSDFTRNSNIRAMDICSNEEAYREYNKSFQEMVRKIDSNPKFEKYSSKLSSSKQDIIKIGNINKDFEVFNAKTTPIQQFYGFMFYASLGLLGFSIVIIFFIKGYDEFNINQEYINRKKLEFINYLIDIKTKEIEVEKKIIISFSTNNLKSNVIKKSVAFGSKIMCKFAHLIRK</sequence>
<keyword evidence="1" id="KW-1133">Transmembrane helix</keyword>
<name>A0ABM7T4D2_9CLOT</name>